<dbReference type="RefSeq" id="WP_374837383.1">
    <property type="nucleotide sequence ID" value="NZ_JBHEEW010000004.1"/>
</dbReference>
<evidence type="ECO:0000313" key="2">
    <source>
        <dbReference type="Proteomes" id="UP001597173"/>
    </source>
</evidence>
<dbReference type="Pfam" id="PF08811">
    <property type="entry name" value="DUF1800"/>
    <property type="match status" value="1"/>
</dbReference>
<evidence type="ECO:0000313" key="1">
    <source>
        <dbReference type="EMBL" id="MFD1326922.1"/>
    </source>
</evidence>
<gene>
    <name evidence="1" type="ORF">ACFQ33_03310</name>
</gene>
<dbReference type="EMBL" id="JBHTNF010000001">
    <property type="protein sequence ID" value="MFD1326922.1"/>
    <property type="molecule type" value="Genomic_DNA"/>
</dbReference>
<comment type="caution">
    <text evidence="1">The sequence shown here is derived from an EMBL/GenBank/DDBJ whole genome shotgun (WGS) entry which is preliminary data.</text>
</comment>
<dbReference type="Proteomes" id="UP001597173">
    <property type="component" value="Unassembled WGS sequence"/>
</dbReference>
<reference evidence="2" key="1">
    <citation type="journal article" date="2019" name="Int. J. Syst. Evol. Microbiol.">
        <title>The Global Catalogue of Microorganisms (GCM) 10K type strain sequencing project: providing services to taxonomists for standard genome sequencing and annotation.</title>
        <authorList>
            <consortium name="The Broad Institute Genomics Platform"/>
            <consortium name="The Broad Institute Genome Sequencing Center for Infectious Disease"/>
            <person name="Wu L."/>
            <person name="Ma J."/>
        </authorList>
    </citation>
    <scope>NUCLEOTIDE SEQUENCE [LARGE SCALE GENOMIC DNA]</scope>
    <source>
        <strain evidence="2">CCUG 55609</strain>
    </source>
</reference>
<name>A0ABW3YQQ3_MYCRA</name>
<dbReference type="InterPro" id="IPR014917">
    <property type="entry name" value="DUF1800"/>
</dbReference>
<proteinExistence type="predicted"/>
<sequence length="511" mass="55939">MRISFGTMAARRFGYGLRPGEAAPRDVDDLIDQVMRGVEEVCPFPYDGVAGRRASFQQFRLLAESDRAARKNGTVPKVGDRPVNPYQIGLTAAFLRDQHLKVQHAVASPNGFYERLAFFWSDHFALSGAKASNMRILVALYEAEALRPNLAGSFEQLLRAAVLHPAMLIYLDQSRSIGPNSAFGKRKDRGLNENLARELIELHTMGAGSGYTQDDVRAAAYVLTGLDTEPWVFETLYRPNRAEPGIHRVLGRRYGGDVRRLDDVNALLADLADKPETRRHICRKLVVHFIAEDPPVEIVQAMEMAWERSGGSLVEVYRAMLEHPRSWEQDGQKARQPFDFVVAGLRALDVPADALAPLPTAVDQPAAAEGAMADPMGKGMGQPSAADPLVTTTAETGLVDAPTIDGKVPIRANPLTVGVLQNLGQPLWRPPSPAGWDESTATWVTASQLTQRIAWIRRLVKRFGGSADPRTLLQAVLADAARDDTIQVVAGAPSKEAGLTFVLASPEFNRR</sequence>
<accession>A0ABW3YQQ3</accession>
<keyword evidence="2" id="KW-1185">Reference proteome</keyword>
<protein>
    <submittedName>
        <fullName evidence="1">DUF1800 family protein</fullName>
    </submittedName>
</protein>
<organism evidence="1 2">
    <name type="scientific">Mycoplana ramosa</name>
    <name type="common">Mycoplana bullata</name>
    <dbReference type="NCBI Taxonomy" id="40837"/>
    <lineage>
        <taxon>Bacteria</taxon>
        <taxon>Pseudomonadati</taxon>
        <taxon>Pseudomonadota</taxon>
        <taxon>Alphaproteobacteria</taxon>
        <taxon>Hyphomicrobiales</taxon>
        <taxon>Rhizobiaceae</taxon>
        <taxon>Mycoplana</taxon>
    </lineage>
</organism>